<sequence>LIAVGVIIVVIVVGYVLLRSDTPSQSKNSQPTPQSQTENSEQMNELAMYWSRGKCEGTGTVEFGALPMALDDFSIYIPYGLMIDAHVTPIDHGYFEPANRSLGRDVYEVHAIADGYIVEIGERTQSVNGQAQQGEYRIIFEHSCTFYSYVDLVTSLTPEIKTTFDEAKDNSGTAVVRIPVSEGQVIGRIGGQTLDFGVYNADVTLGFISPELYTGEFWKIHTDDPFLYFKEPLKQQLIAKNIRTTEPISGKIDYDQEGKLIGNWFKEGTHGYQGTRQDKYWDGHLAIVPDHIDPRLIIVSIGDFNGETKQFAVGNVDFDPSKIDSSTGFMAIQLNEIEYTDEATGDHLSVDSQMLGKKVKAIASGMYQGMLLIQIHEDGKLEVEAVSKDILFVKEPTSFMGNSVIYER</sequence>
<organism evidence="2 3">
    <name type="scientific">candidate division WWE3 bacterium</name>
    <dbReference type="NCBI Taxonomy" id="2053526"/>
    <lineage>
        <taxon>Bacteria</taxon>
        <taxon>Katanobacteria</taxon>
    </lineage>
</organism>
<name>A0A955LI13_UNCKA</name>
<protein>
    <submittedName>
        <fullName evidence="2">Uncharacterized protein</fullName>
    </submittedName>
</protein>
<feature type="region of interest" description="Disordered" evidence="1">
    <location>
        <begin position="22"/>
        <end position="42"/>
    </location>
</feature>
<gene>
    <name evidence="2" type="ORF">KC571_04340</name>
</gene>
<dbReference type="EMBL" id="JAGQKX010000147">
    <property type="protein sequence ID" value="MCA9390607.1"/>
    <property type="molecule type" value="Genomic_DNA"/>
</dbReference>
<reference evidence="2" key="1">
    <citation type="submission" date="2020-04" db="EMBL/GenBank/DDBJ databases">
        <authorList>
            <person name="Zhang T."/>
        </authorList>
    </citation>
    <scope>NUCLEOTIDE SEQUENCE</scope>
    <source>
        <strain evidence="2">HKST-UBA01</strain>
    </source>
</reference>
<accession>A0A955LI13</accession>
<feature type="non-terminal residue" evidence="2">
    <location>
        <position position="1"/>
    </location>
</feature>
<proteinExistence type="predicted"/>
<evidence type="ECO:0000256" key="1">
    <source>
        <dbReference type="SAM" id="MobiDB-lite"/>
    </source>
</evidence>
<comment type="caution">
    <text evidence="2">The sequence shown here is derived from an EMBL/GenBank/DDBJ whole genome shotgun (WGS) entry which is preliminary data.</text>
</comment>
<evidence type="ECO:0000313" key="3">
    <source>
        <dbReference type="Proteomes" id="UP000701698"/>
    </source>
</evidence>
<reference evidence="2" key="2">
    <citation type="journal article" date="2021" name="Microbiome">
        <title>Successional dynamics and alternative stable states in a saline activated sludge microbial community over 9 years.</title>
        <authorList>
            <person name="Wang Y."/>
            <person name="Ye J."/>
            <person name="Ju F."/>
            <person name="Liu L."/>
            <person name="Boyd J.A."/>
            <person name="Deng Y."/>
            <person name="Parks D.H."/>
            <person name="Jiang X."/>
            <person name="Yin X."/>
            <person name="Woodcroft B.J."/>
            <person name="Tyson G.W."/>
            <person name="Hugenholtz P."/>
            <person name="Polz M.F."/>
            <person name="Zhang T."/>
        </authorList>
    </citation>
    <scope>NUCLEOTIDE SEQUENCE</scope>
    <source>
        <strain evidence="2">HKST-UBA01</strain>
    </source>
</reference>
<evidence type="ECO:0000313" key="2">
    <source>
        <dbReference type="EMBL" id="MCA9390607.1"/>
    </source>
</evidence>
<dbReference type="Proteomes" id="UP000701698">
    <property type="component" value="Unassembled WGS sequence"/>
</dbReference>
<dbReference type="AlphaFoldDB" id="A0A955LI13"/>